<dbReference type="EMBL" id="KN122621">
    <property type="protein sequence ID" value="KFO29183.1"/>
    <property type="molecule type" value="Genomic_DNA"/>
</dbReference>
<accession>A0A091DFC9</accession>
<organism evidence="1 2">
    <name type="scientific">Fukomys damarensis</name>
    <name type="common">Damaraland mole rat</name>
    <name type="synonym">Cryptomys damarensis</name>
    <dbReference type="NCBI Taxonomy" id="885580"/>
    <lineage>
        <taxon>Eukaryota</taxon>
        <taxon>Metazoa</taxon>
        <taxon>Chordata</taxon>
        <taxon>Craniata</taxon>
        <taxon>Vertebrata</taxon>
        <taxon>Euteleostomi</taxon>
        <taxon>Mammalia</taxon>
        <taxon>Eutheria</taxon>
        <taxon>Euarchontoglires</taxon>
        <taxon>Glires</taxon>
        <taxon>Rodentia</taxon>
        <taxon>Hystricomorpha</taxon>
        <taxon>Bathyergidae</taxon>
        <taxon>Fukomys</taxon>
    </lineage>
</organism>
<reference evidence="1 2" key="1">
    <citation type="submission" date="2013-11" db="EMBL/GenBank/DDBJ databases">
        <title>The Damaraland mole rat (Fukomys damarensis) genome and evolution of African mole rats.</title>
        <authorList>
            <person name="Gladyshev V.N."/>
            <person name="Fang X."/>
        </authorList>
    </citation>
    <scope>NUCLEOTIDE SEQUENCE [LARGE SCALE GENOMIC DNA]</scope>
    <source>
        <tissue evidence="1">Liver</tissue>
    </source>
</reference>
<evidence type="ECO:0000313" key="2">
    <source>
        <dbReference type="Proteomes" id="UP000028990"/>
    </source>
</evidence>
<gene>
    <name evidence="1" type="ORF">H920_09423</name>
</gene>
<sequence length="119" mass="12795">MDGDAAEALAQLGSPHWSAPLKAWVLKWDLGLPGLQVKISGDLKPRYQGTATQPHLTTFIGTILTANTYPPIFRPTPDIGHIHRTSSMGPLKVKLTQIAEDLVAMDPSPSSSPESDKPT</sequence>
<protein>
    <submittedName>
        <fullName evidence="1">Uncharacterized protein</fullName>
    </submittedName>
</protein>
<dbReference type="Proteomes" id="UP000028990">
    <property type="component" value="Unassembled WGS sequence"/>
</dbReference>
<dbReference type="AlphaFoldDB" id="A0A091DFC9"/>
<evidence type="ECO:0000313" key="1">
    <source>
        <dbReference type="EMBL" id="KFO29183.1"/>
    </source>
</evidence>
<proteinExistence type="predicted"/>
<name>A0A091DFC9_FUKDA</name>
<keyword evidence="2" id="KW-1185">Reference proteome</keyword>